<proteinExistence type="predicted"/>
<evidence type="ECO:0000313" key="2">
    <source>
        <dbReference type="Proteomes" id="UP000238326"/>
    </source>
</evidence>
<protein>
    <submittedName>
        <fullName evidence="1">Uncharacterized protein</fullName>
    </submittedName>
</protein>
<accession>A0A2S9KAH1</accession>
<evidence type="ECO:0000313" key="1">
    <source>
        <dbReference type="EMBL" id="PRD67434.1"/>
    </source>
</evidence>
<dbReference type="Proteomes" id="UP000238326">
    <property type="component" value="Unassembled WGS sequence"/>
</dbReference>
<dbReference type="AlphaFoldDB" id="A0A2S9KAH1"/>
<organism evidence="1 2">
    <name type="scientific">Malikia spinosa</name>
    <dbReference type="NCBI Taxonomy" id="86180"/>
    <lineage>
        <taxon>Bacteria</taxon>
        <taxon>Pseudomonadati</taxon>
        <taxon>Pseudomonadota</taxon>
        <taxon>Betaproteobacteria</taxon>
        <taxon>Burkholderiales</taxon>
        <taxon>Comamonadaceae</taxon>
        <taxon>Malikia</taxon>
    </lineage>
</organism>
<keyword evidence="2" id="KW-1185">Reference proteome</keyword>
<name>A0A2S9KAH1_9BURK</name>
<reference evidence="1 2" key="1">
    <citation type="submission" date="2018-03" db="EMBL/GenBank/DDBJ databases">
        <title>Comparative genomics illustrates the genes involved in a hyperalkaliphilic mechanisms of Serpentinomonas isolated from highly-alkaline calcium-rich serpentinized springs.</title>
        <authorList>
            <person name="Suzuki S."/>
            <person name="Ishii S."/>
            <person name="Walworth N."/>
            <person name="Bird L."/>
            <person name="Kuenen J.G."/>
            <person name="Nealson K.H."/>
        </authorList>
    </citation>
    <scope>NUCLEOTIDE SEQUENCE [LARGE SCALE GENOMIC DNA]</scope>
    <source>
        <strain evidence="1 2">83</strain>
    </source>
</reference>
<dbReference type="OrthoDB" id="9801102at2"/>
<gene>
    <name evidence="1" type="ORF">C6P61_16345</name>
</gene>
<dbReference type="EMBL" id="PVLR01000061">
    <property type="protein sequence ID" value="PRD67434.1"/>
    <property type="molecule type" value="Genomic_DNA"/>
</dbReference>
<sequence length="74" mass="8698">MCLKLSRWAFWQEQDRKMVERINKLIKEVQPSFGLVSGSQRERSSAQVRWLTGTGQKRALSNGRFLDFWTRGLP</sequence>
<comment type="caution">
    <text evidence="1">The sequence shown here is derived from an EMBL/GenBank/DDBJ whole genome shotgun (WGS) entry which is preliminary data.</text>
</comment>